<keyword evidence="4" id="KW-1185">Reference proteome</keyword>
<dbReference type="PANTHER" id="PTHR32268">
    <property type="entry name" value="HOMOSERINE O-ACETYLTRANSFERASE"/>
    <property type="match status" value="1"/>
</dbReference>
<reference evidence="3" key="1">
    <citation type="journal article" date="2020" name="Stud. Mycol.">
        <title>101 Dothideomycetes genomes: a test case for predicting lifestyles and emergence of pathogens.</title>
        <authorList>
            <person name="Haridas S."/>
            <person name="Albert R."/>
            <person name="Binder M."/>
            <person name="Bloem J."/>
            <person name="Labutti K."/>
            <person name="Salamov A."/>
            <person name="Andreopoulos B."/>
            <person name="Baker S."/>
            <person name="Barry K."/>
            <person name="Bills G."/>
            <person name="Bluhm B."/>
            <person name="Cannon C."/>
            <person name="Castanera R."/>
            <person name="Culley D."/>
            <person name="Daum C."/>
            <person name="Ezra D."/>
            <person name="Gonzalez J."/>
            <person name="Henrissat B."/>
            <person name="Kuo A."/>
            <person name="Liang C."/>
            <person name="Lipzen A."/>
            <person name="Lutzoni F."/>
            <person name="Magnuson J."/>
            <person name="Mondo S."/>
            <person name="Nolan M."/>
            <person name="Ohm R."/>
            <person name="Pangilinan J."/>
            <person name="Park H.-J."/>
            <person name="Ramirez L."/>
            <person name="Alfaro M."/>
            <person name="Sun H."/>
            <person name="Tritt A."/>
            <person name="Yoshinaga Y."/>
            <person name="Zwiers L.-H."/>
            <person name="Turgeon B."/>
            <person name="Goodwin S."/>
            <person name="Spatafora J."/>
            <person name="Crous P."/>
            <person name="Grigoriev I."/>
        </authorList>
    </citation>
    <scope>NUCLEOTIDE SEQUENCE</scope>
    <source>
        <strain evidence="3">CBS 627.86</strain>
    </source>
</reference>
<dbReference type="InterPro" id="IPR008220">
    <property type="entry name" value="HAT_MetX-like"/>
</dbReference>
<comment type="similarity">
    <text evidence="1">Belongs to the AB hydrolase superfamily. MetX family.</text>
</comment>
<evidence type="ECO:0000259" key="2">
    <source>
        <dbReference type="Pfam" id="PF00561"/>
    </source>
</evidence>
<gene>
    <name evidence="3" type="ORF">BDV96DRAFT_509240</name>
</gene>
<sequence>MSSTDPASQQVQYFSIPNFKFQSGTTLPVRIAYIEINPTAKKVALIPTCFRGRINTTYTFSSGALKSHRIIVAALFGNGESSSPSNTPTGFPDSLDYQDCVRAQHALLTDGLGISKLDVVLGFSMGGQCTYHWSVMYPQFLKHAVVICSSARTSRHNYQFLEGPKAALENSIDFPLENRKTSSTDGKALRGVQAFGKAYSAWLTSAEWFDEELWTEMGFKTLEEFDAAVTEVGYRDWSPEDLLIMLRMWQNGDVSAIENEGKKADSLEDALGKIQAKVLLMPCASDQYFRPGPNKREVKSVKHGEVAVIPSVWGHIAGGGASPKDTEWMNEKISQFLDKV</sequence>
<dbReference type="OrthoDB" id="9972683at2759"/>
<dbReference type="GO" id="GO:0016787">
    <property type="term" value="F:hydrolase activity"/>
    <property type="evidence" value="ECO:0007669"/>
    <property type="project" value="UniProtKB-KW"/>
</dbReference>
<dbReference type="AlphaFoldDB" id="A0A6A5YEQ1"/>
<evidence type="ECO:0000256" key="1">
    <source>
        <dbReference type="ARBA" id="ARBA00006886"/>
    </source>
</evidence>
<protein>
    <submittedName>
        <fullName evidence="3">Alpha/Beta hydrolase protein</fullName>
    </submittedName>
</protein>
<dbReference type="EMBL" id="ML977378">
    <property type="protein sequence ID" value="KAF2105525.1"/>
    <property type="molecule type" value="Genomic_DNA"/>
</dbReference>
<proteinExistence type="inferred from homology"/>
<dbReference type="InterPro" id="IPR000073">
    <property type="entry name" value="AB_hydrolase_1"/>
</dbReference>
<dbReference type="InterPro" id="IPR029058">
    <property type="entry name" value="AB_hydrolase_fold"/>
</dbReference>
<accession>A0A6A5YEQ1</accession>
<dbReference type="PANTHER" id="PTHR32268:SF15">
    <property type="entry name" value="HOMOSERINE ACETYLTRANSFERASE FAMILY PROTEIN (AFU_ORTHOLOGUE AFUA_1G15350)"/>
    <property type="match status" value="1"/>
</dbReference>
<dbReference type="SUPFAM" id="SSF53474">
    <property type="entry name" value="alpha/beta-Hydrolases"/>
    <property type="match status" value="1"/>
</dbReference>
<dbReference type="Pfam" id="PF00561">
    <property type="entry name" value="Abhydrolase_1"/>
    <property type="match status" value="1"/>
</dbReference>
<dbReference type="GO" id="GO:0016747">
    <property type="term" value="F:acyltransferase activity, transferring groups other than amino-acyl groups"/>
    <property type="evidence" value="ECO:0007669"/>
    <property type="project" value="InterPro"/>
</dbReference>
<feature type="domain" description="AB hydrolase-1" evidence="2">
    <location>
        <begin position="67"/>
        <end position="154"/>
    </location>
</feature>
<organism evidence="3 4">
    <name type="scientific">Lophiotrema nucula</name>
    <dbReference type="NCBI Taxonomy" id="690887"/>
    <lineage>
        <taxon>Eukaryota</taxon>
        <taxon>Fungi</taxon>
        <taxon>Dikarya</taxon>
        <taxon>Ascomycota</taxon>
        <taxon>Pezizomycotina</taxon>
        <taxon>Dothideomycetes</taxon>
        <taxon>Pleosporomycetidae</taxon>
        <taxon>Pleosporales</taxon>
        <taxon>Lophiotremataceae</taxon>
        <taxon>Lophiotrema</taxon>
    </lineage>
</organism>
<name>A0A6A5YEQ1_9PLEO</name>
<dbReference type="Gene3D" id="3.40.50.1820">
    <property type="entry name" value="alpha/beta hydrolase"/>
    <property type="match status" value="1"/>
</dbReference>
<evidence type="ECO:0000313" key="4">
    <source>
        <dbReference type="Proteomes" id="UP000799770"/>
    </source>
</evidence>
<evidence type="ECO:0000313" key="3">
    <source>
        <dbReference type="EMBL" id="KAF2105525.1"/>
    </source>
</evidence>
<keyword evidence="3" id="KW-0378">Hydrolase</keyword>
<dbReference type="Proteomes" id="UP000799770">
    <property type="component" value="Unassembled WGS sequence"/>
</dbReference>